<dbReference type="RefSeq" id="WP_316965888.1">
    <property type="nucleotide sequence ID" value="NZ_JARFPK010000008.1"/>
</dbReference>
<protein>
    <submittedName>
        <fullName evidence="2">Uncharacterized protein</fullName>
    </submittedName>
</protein>
<comment type="caution">
    <text evidence="2">The sequence shown here is derived from an EMBL/GenBank/DDBJ whole genome shotgun (WGS) entry which is preliminary data.</text>
</comment>
<name>A0ABT5X603_9EURY</name>
<sequence length="43" mass="4975">MNLYVIFFDKLFSGTVPPGDEQGDPKKAEEMRSQKDQKETKKL</sequence>
<evidence type="ECO:0000313" key="3">
    <source>
        <dbReference type="Proteomes" id="UP001220010"/>
    </source>
</evidence>
<feature type="region of interest" description="Disordered" evidence="1">
    <location>
        <begin position="13"/>
        <end position="43"/>
    </location>
</feature>
<feature type="compositionally biased region" description="Basic and acidic residues" evidence="1">
    <location>
        <begin position="23"/>
        <end position="43"/>
    </location>
</feature>
<accession>A0ABT5X603</accession>
<gene>
    <name evidence="2" type="ORF">P0O15_02920</name>
</gene>
<evidence type="ECO:0000256" key="1">
    <source>
        <dbReference type="SAM" id="MobiDB-lite"/>
    </source>
</evidence>
<proteinExistence type="predicted"/>
<evidence type="ECO:0000313" key="2">
    <source>
        <dbReference type="EMBL" id="MDF0590131.1"/>
    </source>
</evidence>
<dbReference type="EMBL" id="JARFPK010000008">
    <property type="protein sequence ID" value="MDF0590131.1"/>
    <property type="molecule type" value="Genomic_DNA"/>
</dbReference>
<organism evidence="2 3">
    <name type="scientific">Candidatus Methanocrinis natronophilus</name>
    <dbReference type="NCBI Taxonomy" id="3033396"/>
    <lineage>
        <taxon>Archaea</taxon>
        <taxon>Methanobacteriati</taxon>
        <taxon>Methanobacteriota</taxon>
        <taxon>Stenosarchaea group</taxon>
        <taxon>Methanomicrobia</taxon>
        <taxon>Methanotrichales</taxon>
        <taxon>Methanotrichaceae</taxon>
        <taxon>Methanocrinis</taxon>
    </lineage>
</organism>
<reference evidence="2 3" key="1">
    <citation type="submission" date="2023-03" db="EMBL/GenBank/DDBJ databases">
        <title>WGS of Methanotrichaceae archaeon Mx.</title>
        <authorList>
            <person name="Sorokin D.Y."/>
            <person name="Merkel A.Y."/>
        </authorList>
    </citation>
    <scope>NUCLEOTIDE SEQUENCE [LARGE SCALE GENOMIC DNA]</scope>
    <source>
        <strain evidence="2 3">Mx</strain>
    </source>
</reference>
<dbReference type="Proteomes" id="UP001220010">
    <property type="component" value="Unassembled WGS sequence"/>
</dbReference>
<keyword evidence="3" id="KW-1185">Reference proteome</keyword>